<proteinExistence type="predicted"/>
<sequence length="216" mass="24049">MDTRRTKKGIAVFSRRRPFFQNDISTLLSRGINDTLKSGTTENKYVFPTLFITARPIWTTGPFSVACRTANAHNIRAICLFNLPLRSEVEGTGKKRLIVAHLPVAYNDRDSLGDAVAHALVFAKCSTRRSKSLVAQCIHSLAAAKLSASAAPVTSQFRSPGFWCSLLCEVILRCPRRPHFFQSALTIRICERKVDCVLHLIWFQQSGIELGDSPNS</sequence>
<name>A0A5M9MMN5_9EURO</name>
<protein>
    <submittedName>
        <fullName evidence="1">Uncharacterized protein</fullName>
    </submittedName>
</protein>
<dbReference type="GeneID" id="54329840"/>
<organism evidence="1 2">
    <name type="scientific">Aspergillus tanneri</name>
    <dbReference type="NCBI Taxonomy" id="1220188"/>
    <lineage>
        <taxon>Eukaryota</taxon>
        <taxon>Fungi</taxon>
        <taxon>Dikarya</taxon>
        <taxon>Ascomycota</taxon>
        <taxon>Pezizomycotina</taxon>
        <taxon>Eurotiomycetes</taxon>
        <taxon>Eurotiomycetidae</taxon>
        <taxon>Eurotiales</taxon>
        <taxon>Aspergillaceae</taxon>
        <taxon>Aspergillus</taxon>
        <taxon>Aspergillus subgen. Circumdati</taxon>
    </lineage>
</organism>
<reference evidence="1 2" key="1">
    <citation type="submission" date="2019-08" db="EMBL/GenBank/DDBJ databases">
        <title>The genome sequence of a newly discovered highly antifungal drug resistant Aspergillus species, Aspergillus tanneri NIH 1004.</title>
        <authorList>
            <person name="Mounaud S."/>
            <person name="Singh I."/>
            <person name="Joardar V."/>
            <person name="Pakala S."/>
            <person name="Pakala S."/>
            <person name="Venepally P."/>
            <person name="Chung J.K."/>
            <person name="Losada L."/>
            <person name="Nierman W.C."/>
        </authorList>
    </citation>
    <scope>NUCLEOTIDE SEQUENCE [LARGE SCALE GENOMIC DNA]</scope>
    <source>
        <strain evidence="1 2">NIH1004</strain>
    </source>
</reference>
<dbReference type="Proteomes" id="UP000324241">
    <property type="component" value="Unassembled WGS sequence"/>
</dbReference>
<evidence type="ECO:0000313" key="1">
    <source>
        <dbReference type="EMBL" id="KAA8645719.1"/>
    </source>
</evidence>
<comment type="caution">
    <text evidence="1">The sequence shown here is derived from an EMBL/GenBank/DDBJ whole genome shotgun (WGS) entry which is preliminary data.</text>
</comment>
<evidence type="ECO:0000313" key="2">
    <source>
        <dbReference type="Proteomes" id="UP000324241"/>
    </source>
</evidence>
<dbReference type="AlphaFoldDB" id="A0A5M9MMN5"/>
<dbReference type="RefSeq" id="XP_033425080.1">
    <property type="nucleotide sequence ID" value="XM_033571765.1"/>
</dbReference>
<gene>
    <name evidence="1" type="ORF">ATNIH1004_007138</name>
</gene>
<accession>A0A5M9MMN5</accession>
<dbReference type="EMBL" id="QUQM01000007">
    <property type="protein sequence ID" value="KAA8645719.1"/>
    <property type="molecule type" value="Genomic_DNA"/>
</dbReference>